<dbReference type="Proteomes" id="UP000180057">
    <property type="component" value="Unassembled WGS sequence"/>
</dbReference>
<evidence type="ECO:0000313" key="3">
    <source>
        <dbReference type="EMBL" id="OIJ19679.1"/>
    </source>
</evidence>
<protein>
    <recommendedName>
        <fullName evidence="1">NERD domain-containing protein</fullName>
    </recommendedName>
</protein>
<evidence type="ECO:0000259" key="1">
    <source>
        <dbReference type="Pfam" id="PF08378"/>
    </source>
</evidence>
<feature type="domain" description="NERD" evidence="1">
    <location>
        <begin position="137"/>
        <end position="236"/>
    </location>
</feature>
<evidence type="ECO:0000313" key="4">
    <source>
        <dbReference type="Proteomes" id="UP000180057"/>
    </source>
</evidence>
<name>A0A1S2M105_9BACI</name>
<sequence>MAHLVKLEDYVSRYQYDMYRYPSQFSRLKRERWARLKREWEASYLVENPSVEYFVEQQKKSIRNAFSKLKHFYKRKNQTEDFYNDFKEHQYQFKYKSLPELKMNFLRELFEFQLNWASSTLVEKSLLKKSYLRDETLKWFLQSLPDNYFVFYYPVVTYPKAAVQFDILIVGPTEIWCIVNLEGRENSIFQTYSERYWLELNGDDERKIINPLLSLNRMSTILNKILEVTEIRFKVKKAVLTREGYIDATTSSWGRTTFLDQRNINEWQQKLKNNSTPIKSTQLRFSQKLLDLCQTTSEPRSELEQDFAEENYENL</sequence>
<dbReference type="AlphaFoldDB" id="A0A1S2M105"/>
<reference evidence="2 4" key="1">
    <citation type="submission" date="2016-10" db="EMBL/GenBank/DDBJ databases">
        <title>Draft genome sequences of four alkaliphilic bacteria belonging to the Anaerobacillus genus.</title>
        <authorList>
            <person name="Bassil N.M."/>
            <person name="Lloyd J.R."/>
        </authorList>
    </citation>
    <scope>NUCLEOTIDE SEQUENCE [LARGE SCALE GENOMIC DNA]</scope>
    <source>
        <strain evidence="2 4">DSM 22531</strain>
    </source>
</reference>
<gene>
    <name evidence="3" type="ORF">BKP45_11475</name>
    <name evidence="2" type="ORF">BKP45_17190</name>
</gene>
<comment type="caution">
    <text evidence="2">The sequence shown here is derived from an EMBL/GenBank/DDBJ whole genome shotgun (WGS) entry which is preliminary data.</text>
</comment>
<dbReference type="RefSeq" id="WP_071389816.1">
    <property type="nucleotide sequence ID" value="NZ_MLQS01000017.1"/>
</dbReference>
<dbReference type="OrthoDB" id="2433183at2"/>
<organism evidence="2 4">
    <name type="scientific">Anaerobacillus alkalidiazotrophicus</name>
    <dbReference type="NCBI Taxonomy" id="472963"/>
    <lineage>
        <taxon>Bacteria</taxon>
        <taxon>Bacillati</taxon>
        <taxon>Bacillota</taxon>
        <taxon>Bacilli</taxon>
        <taxon>Bacillales</taxon>
        <taxon>Bacillaceae</taxon>
        <taxon>Anaerobacillus</taxon>
    </lineage>
</organism>
<keyword evidence="4" id="KW-1185">Reference proteome</keyword>
<proteinExistence type="predicted"/>
<dbReference type="STRING" id="472963.BKP45_11475"/>
<evidence type="ECO:0000313" key="2">
    <source>
        <dbReference type="EMBL" id="OIJ18200.1"/>
    </source>
</evidence>
<dbReference type="InterPro" id="IPR011528">
    <property type="entry name" value="NERD"/>
</dbReference>
<dbReference type="EMBL" id="MLQS01000030">
    <property type="protein sequence ID" value="OIJ18200.1"/>
    <property type="molecule type" value="Genomic_DNA"/>
</dbReference>
<accession>A0A1S2M105</accession>
<dbReference type="Pfam" id="PF08378">
    <property type="entry name" value="NERD"/>
    <property type="match status" value="1"/>
</dbReference>
<dbReference type="EMBL" id="MLQS01000017">
    <property type="protein sequence ID" value="OIJ19679.1"/>
    <property type="molecule type" value="Genomic_DNA"/>
</dbReference>